<dbReference type="PANTHER" id="PTHR35145:SF1">
    <property type="entry name" value="CYTOPLASMIC PROTEIN"/>
    <property type="match status" value="1"/>
</dbReference>
<dbReference type="InterPro" id="IPR007351">
    <property type="entry name" value="YjbR"/>
</dbReference>
<dbReference type="InterPro" id="IPR058532">
    <property type="entry name" value="YjbR/MT2646/Rv2570-like"/>
</dbReference>
<dbReference type="BioCyc" id="ASP62977:ACIAD_RS02865-MONOMER"/>
<accession>Q6FEF9</accession>
<dbReference type="Pfam" id="PF04237">
    <property type="entry name" value="YjbR"/>
    <property type="match status" value="1"/>
</dbReference>
<dbReference type="eggNOG" id="COG2315">
    <property type="taxonomic scope" value="Bacteria"/>
</dbReference>
<dbReference type="STRING" id="202950.GCA_001485005_00861"/>
<dbReference type="HOGENOM" id="CLU_105851_1_0_6"/>
<evidence type="ECO:0008006" key="3">
    <source>
        <dbReference type="Google" id="ProtNLM"/>
    </source>
</evidence>
<reference evidence="1 2" key="1">
    <citation type="journal article" date="2004" name="Nucleic Acids Res.">
        <title>Unique features revealed by the genome sequence of Acinetobacter sp. ADP1, a versatile and naturally transformation competent bacterium.</title>
        <authorList>
            <person name="Barbe V."/>
            <person name="Vallenet D."/>
            <person name="Fonknechten N."/>
            <person name="Kreimeyer A."/>
            <person name="Oztas S."/>
            <person name="Labarre L."/>
            <person name="Cruveiller S."/>
            <person name="Robert C."/>
            <person name="Duprat S."/>
            <person name="Wincker P."/>
            <person name="Ornston L.N."/>
            <person name="Weissenbach J."/>
            <person name="Marliere P."/>
            <person name="Cohen G.N."/>
            <person name="Medigue C."/>
        </authorList>
    </citation>
    <scope>NUCLEOTIDE SEQUENCE [LARGE SCALE GENOMIC DNA]</scope>
    <source>
        <strain evidence="2">ATCC 33305 / BD413 / ADP1</strain>
    </source>
</reference>
<dbReference type="AlphaFoldDB" id="Q6FEF9"/>
<gene>
    <name evidence="1" type="ordered locus">ACIAD0628</name>
</gene>
<dbReference type="SUPFAM" id="SSF142906">
    <property type="entry name" value="YjbR-like"/>
    <property type="match status" value="1"/>
</dbReference>
<dbReference type="OrthoDB" id="3194910at2"/>
<organism evidence="1 2">
    <name type="scientific">Acinetobacter baylyi (strain ATCC 33305 / BD413 / ADP1)</name>
    <dbReference type="NCBI Taxonomy" id="62977"/>
    <lineage>
        <taxon>Bacteria</taxon>
        <taxon>Pseudomonadati</taxon>
        <taxon>Pseudomonadota</taxon>
        <taxon>Gammaproteobacteria</taxon>
        <taxon>Moraxellales</taxon>
        <taxon>Moraxellaceae</taxon>
        <taxon>Acinetobacter</taxon>
    </lineage>
</organism>
<dbReference type="Proteomes" id="UP000000430">
    <property type="component" value="Chromosome"/>
</dbReference>
<dbReference type="KEGG" id="aci:ACIAD0628"/>
<sequence>MNKIHKFHNRFKIHLMENKMNAEQIQKLAIQTALKLPETTITQPFGPQCHVLKVFDKIFMLTSETQSQKFMNVKVDPHYSDELKELYPSIKAGYHMNKKHWVSIFEDSKIDAELIESLVKSSYQLVVNRLSKVQKMRLGLLTNESKHI</sequence>
<dbReference type="Gene3D" id="3.90.1150.30">
    <property type="match status" value="1"/>
</dbReference>
<name>Q6FEF9_ACIAD</name>
<dbReference type="EMBL" id="CR543861">
    <property type="protein sequence ID" value="CAG67549.1"/>
    <property type="molecule type" value="Genomic_DNA"/>
</dbReference>
<evidence type="ECO:0000313" key="1">
    <source>
        <dbReference type="EMBL" id="CAG67549.1"/>
    </source>
</evidence>
<proteinExistence type="predicted"/>
<dbReference type="InterPro" id="IPR038056">
    <property type="entry name" value="YjbR-like_sf"/>
</dbReference>
<protein>
    <recommendedName>
        <fullName evidence="3">MmcQ-like protein</fullName>
    </recommendedName>
</protein>
<evidence type="ECO:0000313" key="2">
    <source>
        <dbReference type="Proteomes" id="UP000000430"/>
    </source>
</evidence>
<dbReference type="PANTHER" id="PTHR35145">
    <property type="entry name" value="CYTOPLASMIC PROTEIN-RELATED"/>
    <property type="match status" value="1"/>
</dbReference>